<reference evidence="2 3" key="1">
    <citation type="submission" date="2024-06" db="EMBL/GenBank/DDBJ databases">
        <title>The Natural Products Discovery Center: Release of the First 8490 Sequenced Strains for Exploring Actinobacteria Biosynthetic Diversity.</title>
        <authorList>
            <person name="Kalkreuter E."/>
            <person name="Kautsar S.A."/>
            <person name="Yang D."/>
            <person name="Bader C.D."/>
            <person name="Teijaro C.N."/>
            <person name="Fluegel L."/>
            <person name="Davis C.M."/>
            <person name="Simpson J.R."/>
            <person name="Lauterbach L."/>
            <person name="Steele A.D."/>
            <person name="Gui C."/>
            <person name="Meng S."/>
            <person name="Li G."/>
            <person name="Viehrig K."/>
            <person name="Ye F."/>
            <person name="Su P."/>
            <person name="Kiefer A.F."/>
            <person name="Nichols A."/>
            <person name="Cepeda A.J."/>
            <person name="Yan W."/>
            <person name="Fan B."/>
            <person name="Jiang Y."/>
            <person name="Adhikari A."/>
            <person name="Zheng C.-J."/>
            <person name="Schuster L."/>
            <person name="Cowan T.M."/>
            <person name="Smanski M.J."/>
            <person name="Chevrette M.G."/>
            <person name="De Carvalho L.P.S."/>
            <person name="Shen B."/>
        </authorList>
    </citation>
    <scope>NUCLEOTIDE SEQUENCE [LARGE SCALE GENOMIC DNA]</scope>
    <source>
        <strain evidence="2 3">NPDC001166</strain>
    </source>
</reference>
<feature type="compositionally biased region" description="Polar residues" evidence="1">
    <location>
        <begin position="94"/>
        <end position="103"/>
    </location>
</feature>
<protein>
    <submittedName>
        <fullName evidence="2">Uncharacterized protein</fullName>
    </submittedName>
</protein>
<sequence>MRRDGCPDEVSRGRQRNLGVDVKATDPLRRVLGDPVQARAQRLSAVGTPDLQILSGTARQIRVADVAVIMTKERFTTRRGLRQTAAAAGGGPSDTRSTLRSPV</sequence>
<gene>
    <name evidence="2" type="ORF">ABT272_37610</name>
</gene>
<name>A0ABV1UI45_9ACTN</name>
<evidence type="ECO:0000313" key="2">
    <source>
        <dbReference type="EMBL" id="MER6433398.1"/>
    </source>
</evidence>
<evidence type="ECO:0000256" key="1">
    <source>
        <dbReference type="SAM" id="MobiDB-lite"/>
    </source>
</evidence>
<proteinExistence type="predicted"/>
<accession>A0ABV1UI45</accession>
<keyword evidence="3" id="KW-1185">Reference proteome</keyword>
<organism evidence="2 3">
    <name type="scientific">Streptomyces sp. 900105245</name>
    <dbReference type="NCBI Taxonomy" id="3154379"/>
    <lineage>
        <taxon>Bacteria</taxon>
        <taxon>Bacillati</taxon>
        <taxon>Actinomycetota</taxon>
        <taxon>Actinomycetes</taxon>
        <taxon>Kitasatosporales</taxon>
        <taxon>Streptomycetaceae</taxon>
        <taxon>Streptomyces</taxon>
    </lineage>
</organism>
<comment type="caution">
    <text evidence="2">The sequence shown here is derived from an EMBL/GenBank/DDBJ whole genome shotgun (WGS) entry which is preliminary data.</text>
</comment>
<dbReference type="RefSeq" id="WP_352065578.1">
    <property type="nucleotide sequence ID" value="NZ_JBEPAZ010000058.1"/>
</dbReference>
<dbReference type="Proteomes" id="UP001470023">
    <property type="component" value="Unassembled WGS sequence"/>
</dbReference>
<dbReference type="EMBL" id="JBEPAZ010000058">
    <property type="protein sequence ID" value="MER6433398.1"/>
    <property type="molecule type" value="Genomic_DNA"/>
</dbReference>
<feature type="region of interest" description="Disordered" evidence="1">
    <location>
        <begin position="78"/>
        <end position="103"/>
    </location>
</feature>
<evidence type="ECO:0000313" key="3">
    <source>
        <dbReference type="Proteomes" id="UP001470023"/>
    </source>
</evidence>